<dbReference type="Gene3D" id="1.10.287.110">
    <property type="entry name" value="DnaJ domain"/>
    <property type="match status" value="1"/>
</dbReference>
<dbReference type="KEGG" id="adz:ADFLV_0297"/>
<proteinExistence type="predicted"/>
<accession>A0AAE7BBB9</accession>
<name>A0AAE7BBB9_9BACT</name>
<protein>
    <recommendedName>
        <fullName evidence="3">Molecular chaperone DnaJ</fullName>
    </recommendedName>
</protein>
<dbReference type="InterPro" id="IPR036869">
    <property type="entry name" value="J_dom_sf"/>
</dbReference>
<evidence type="ECO:0008006" key="3">
    <source>
        <dbReference type="Google" id="ProtNLM"/>
    </source>
</evidence>
<sequence length="154" mass="18124">MTHSQIEEQFKGIDGINEAKKIYKQLAKKLHPDVGGSDELFKMLNSIYTNILENGIYFSNEFKFDLEIEKIISQILHYENILIEVVGSWVWVSGDTREIKEKLKELNFKWASKKKLWFYGEMKGRNPNEKSMEDIKSKYGFETVKTKEKGKLTY</sequence>
<dbReference type="EMBL" id="CP053835">
    <property type="protein sequence ID" value="QKF76360.1"/>
    <property type="molecule type" value="Genomic_DNA"/>
</dbReference>
<evidence type="ECO:0000313" key="1">
    <source>
        <dbReference type="EMBL" id="QKF76360.1"/>
    </source>
</evidence>
<dbReference type="AlphaFoldDB" id="A0AAE7BBB9"/>
<dbReference type="Proteomes" id="UP000503313">
    <property type="component" value="Chromosome"/>
</dbReference>
<organism evidence="1 2">
    <name type="scientific">Arcobacter defluvii</name>
    <dbReference type="NCBI Taxonomy" id="873191"/>
    <lineage>
        <taxon>Bacteria</taxon>
        <taxon>Pseudomonadati</taxon>
        <taxon>Campylobacterota</taxon>
        <taxon>Epsilonproteobacteria</taxon>
        <taxon>Campylobacterales</taxon>
        <taxon>Arcobacteraceae</taxon>
        <taxon>Arcobacter</taxon>
    </lineage>
</organism>
<reference evidence="1 2" key="1">
    <citation type="submission" date="2020-05" db="EMBL/GenBank/DDBJ databases">
        <title>Complete genome sequencing of Campylobacter and Arcobacter type strains.</title>
        <authorList>
            <person name="Miller W.G."/>
            <person name="Yee E."/>
        </authorList>
    </citation>
    <scope>NUCLEOTIDE SEQUENCE [LARGE SCALE GENOMIC DNA]</scope>
    <source>
        <strain evidence="1 2">LMG 25694</strain>
    </source>
</reference>
<gene>
    <name evidence="1" type="ORF">ADFLV_0297</name>
</gene>
<evidence type="ECO:0000313" key="2">
    <source>
        <dbReference type="Proteomes" id="UP000503313"/>
    </source>
</evidence>
<dbReference type="RefSeq" id="WP_129012156.1">
    <property type="nucleotide sequence ID" value="NZ_CP053835.1"/>
</dbReference>
<dbReference type="SUPFAM" id="SSF46565">
    <property type="entry name" value="Chaperone J-domain"/>
    <property type="match status" value="1"/>
</dbReference>
<keyword evidence="2" id="KW-1185">Reference proteome</keyword>